<sequence length="133" mass="13823">MTDAAIATHPRIDPSLCGAPVTVAPGRAEVRLVATPVMAVDDHGLCHGGFVFGAADYAAMLAVNDPNVVLGAATVKFLRPVRVGDAVLARGTCSIEHGRKRMVTVEVVREAGGEVVFTGEFACFVLDKHVLAG</sequence>
<name>A0A9X3ENK7_9BACT</name>
<dbReference type="InterPro" id="IPR029069">
    <property type="entry name" value="HotDog_dom_sf"/>
</dbReference>
<dbReference type="CDD" id="cd03443">
    <property type="entry name" value="PaaI_thioesterase"/>
    <property type="match status" value="1"/>
</dbReference>
<dbReference type="InterPro" id="IPR006683">
    <property type="entry name" value="Thioestr_dom"/>
</dbReference>
<comment type="caution">
    <text evidence="2">The sequence shown here is derived from an EMBL/GenBank/DDBJ whole genome shotgun (WGS) entry which is preliminary data.</text>
</comment>
<dbReference type="Gene3D" id="3.10.129.10">
    <property type="entry name" value="Hotdog Thioesterase"/>
    <property type="match status" value="1"/>
</dbReference>
<dbReference type="RefSeq" id="WP_267768707.1">
    <property type="nucleotide sequence ID" value="NZ_JAPNKE010000002.1"/>
</dbReference>
<dbReference type="PANTHER" id="PTHR42856:SF1">
    <property type="entry name" value="ACYL-COENZYME A THIOESTERASE PAAI"/>
    <property type="match status" value="1"/>
</dbReference>
<keyword evidence="3" id="KW-1185">Reference proteome</keyword>
<dbReference type="InterPro" id="IPR052723">
    <property type="entry name" value="Acyl-CoA_thioesterase_PaaI"/>
</dbReference>
<protein>
    <submittedName>
        <fullName evidence="2">PaaI family thioesterase</fullName>
    </submittedName>
</protein>
<accession>A0A9X3ENK7</accession>
<reference evidence="2" key="1">
    <citation type="submission" date="2022-11" db="EMBL/GenBank/DDBJ databases">
        <title>Minimal conservation of predation-associated metabolite biosynthetic gene clusters underscores biosynthetic potential of Myxococcota including descriptions for ten novel species: Archangium lansinium sp. nov., Myxococcus landrumus sp. nov., Nannocystis bai.</title>
        <authorList>
            <person name="Ahearne A."/>
            <person name="Stevens C."/>
            <person name="Phillips K."/>
        </authorList>
    </citation>
    <scope>NUCLEOTIDE SEQUENCE</scope>
    <source>
        <strain evidence="2">Na p29</strain>
    </source>
</reference>
<dbReference type="AlphaFoldDB" id="A0A9X3ENK7"/>
<dbReference type="EMBL" id="JAPNKE010000002">
    <property type="protein sequence ID" value="MCY1006489.1"/>
    <property type="molecule type" value="Genomic_DNA"/>
</dbReference>
<gene>
    <name evidence="2" type="ORF">OV079_13165</name>
</gene>
<evidence type="ECO:0000313" key="3">
    <source>
        <dbReference type="Proteomes" id="UP001150924"/>
    </source>
</evidence>
<dbReference type="PANTHER" id="PTHR42856">
    <property type="entry name" value="ACYL-COENZYME A THIOESTERASE PAAI"/>
    <property type="match status" value="1"/>
</dbReference>
<feature type="domain" description="Thioesterase" evidence="1">
    <location>
        <begin position="43"/>
        <end position="114"/>
    </location>
</feature>
<dbReference type="Proteomes" id="UP001150924">
    <property type="component" value="Unassembled WGS sequence"/>
</dbReference>
<dbReference type="SUPFAM" id="SSF54637">
    <property type="entry name" value="Thioesterase/thiol ester dehydrase-isomerase"/>
    <property type="match status" value="1"/>
</dbReference>
<dbReference type="GO" id="GO:0016289">
    <property type="term" value="F:acyl-CoA hydrolase activity"/>
    <property type="evidence" value="ECO:0007669"/>
    <property type="project" value="TreeGrafter"/>
</dbReference>
<evidence type="ECO:0000259" key="1">
    <source>
        <dbReference type="Pfam" id="PF03061"/>
    </source>
</evidence>
<evidence type="ECO:0000313" key="2">
    <source>
        <dbReference type="EMBL" id="MCY1006489.1"/>
    </source>
</evidence>
<dbReference type="Pfam" id="PF03061">
    <property type="entry name" value="4HBT"/>
    <property type="match status" value="1"/>
</dbReference>
<proteinExistence type="predicted"/>
<organism evidence="2 3">
    <name type="scientific">Nannocystis pusilla</name>
    <dbReference type="NCBI Taxonomy" id="889268"/>
    <lineage>
        <taxon>Bacteria</taxon>
        <taxon>Pseudomonadati</taxon>
        <taxon>Myxococcota</taxon>
        <taxon>Polyangia</taxon>
        <taxon>Nannocystales</taxon>
        <taxon>Nannocystaceae</taxon>
        <taxon>Nannocystis</taxon>
    </lineage>
</organism>